<comment type="caution">
    <text evidence="14">The sequence shown here is derived from an EMBL/GenBank/DDBJ whole genome shotgun (WGS) entry which is preliminary data.</text>
</comment>
<dbReference type="GO" id="GO:0031016">
    <property type="term" value="P:pancreas development"/>
    <property type="evidence" value="ECO:0007669"/>
    <property type="project" value="TreeGrafter"/>
</dbReference>
<keyword evidence="6 12" id="KW-1133">Transmembrane helix</keyword>
<evidence type="ECO:0000256" key="5">
    <source>
        <dbReference type="ARBA" id="ARBA00022949"/>
    </source>
</evidence>
<dbReference type="SUPFAM" id="SSF48726">
    <property type="entry name" value="Immunoglobulin"/>
    <property type="match status" value="1"/>
</dbReference>
<dbReference type="GO" id="GO:0012505">
    <property type="term" value="C:endomembrane system"/>
    <property type="evidence" value="ECO:0007669"/>
    <property type="project" value="UniProtKB-SubCell"/>
</dbReference>
<dbReference type="AlphaFoldDB" id="A0AA41MN88"/>
<keyword evidence="7 12" id="KW-0472">Membrane</keyword>
<gene>
    <name evidence="14" type="ORF">SUZIE_130020</name>
</gene>
<keyword evidence="5" id="KW-0965">Cell junction</keyword>
<keyword evidence="8" id="KW-1015">Disulfide bond</keyword>
<feature type="region of interest" description="Disordered" evidence="11">
    <location>
        <begin position="392"/>
        <end position="446"/>
    </location>
</feature>
<keyword evidence="4 12" id="KW-0812">Transmembrane</keyword>
<protein>
    <submittedName>
        <fullName evidence="14">Transcriptional adapter 1</fullName>
    </submittedName>
</protein>
<keyword evidence="3" id="KW-0796">Tight junction</keyword>
<dbReference type="Proteomes" id="UP001166674">
    <property type="component" value="Unassembled WGS sequence"/>
</dbReference>
<evidence type="ECO:0000256" key="11">
    <source>
        <dbReference type="SAM" id="MobiDB-lite"/>
    </source>
</evidence>
<evidence type="ECO:0000256" key="6">
    <source>
        <dbReference type="ARBA" id="ARBA00022989"/>
    </source>
</evidence>
<dbReference type="InterPro" id="IPR008664">
    <property type="entry name" value="LISCH7"/>
</dbReference>
<evidence type="ECO:0000259" key="13">
    <source>
        <dbReference type="Pfam" id="PF05624"/>
    </source>
</evidence>
<evidence type="ECO:0000256" key="9">
    <source>
        <dbReference type="ARBA" id="ARBA00023319"/>
    </source>
</evidence>
<evidence type="ECO:0000256" key="10">
    <source>
        <dbReference type="ARBA" id="ARBA00046288"/>
    </source>
</evidence>
<name>A0AA41MN88_SCICA</name>
<dbReference type="PANTHER" id="PTHR15923">
    <property type="entry name" value="TRANSMEMBRANE AND IMMUNOGLOBULIN DOMAIN-CONTAINING PROTEIN"/>
    <property type="match status" value="1"/>
</dbReference>
<dbReference type="Pfam" id="PF05624">
    <property type="entry name" value="LSR"/>
    <property type="match status" value="1"/>
</dbReference>
<dbReference type="CDD" id="cd22934">
    <property type="entry name" value="HFD_TADA1"/>
    <property type="match status" value="1"/>
</dbReference>
<dbReference type="InterPro" id="IPR013783">
    <property type="entry name" value="Ig-like_fold"/>
</dbReference>
<feature type="region of interest" description="Disordered" evidence="11">
    <location>
        <begin position="345"/>
        <end position="373"/>
    </location>
</feature>
<feature type="compositionally biased region" description="Basic and acidic residues" evidence="11">
    <location>
        <begin position="302"/>
        <end position="323"/>
    </location>
</feature>
<evidence type="ECO:0000313" key="15">
    <source>
        <dbReference type="Proteomes" id="UP001166674"/>
    </source>
</evidence>
<dbReference type="GO" id="GO:0005923">
    <property type="term" value="C:bicellular tight junction"/>
    <property type="evidence" value="ECO:0007669"/>
    <property type="project" value="UniProtKB-SubCell"/>
</dbReference>
<reference evidence="14" key="1">
    <citation type="submission" date="2020-03" db="EMBL/GenBank/DDBJ databases">
        <title>Studies in the Genomics of Life Span.</title>
        <authorList>
            <person name="Glass D."/>
        </authorList>
    </citation>
    <scope>NUCLEOTIDE SEQUENCE</scope>
    <source>
        <strain evidence="14">SUZIE</strain>
        <tissue evidence="14">Muscle</tissue>
    </source>
</reference>
<evidence type="ECO:0000256" key="3">
    <source>
        <dbReference type="ARBA" id="ARBA00022427"/>
    </source>
</evidence>
<proteinExistence type="inferred from homology"/>
<feature type="region of interest" description="Disordered" evidence="11">
    <location>
        <begin position="564"/>
        <end position="583"/>
    </location>
</feature>
<dbReference type="InterPro" id="IPR024738">
    <property type="entry name" value="Hfi1/Tada1"/>
</dbReference>
<feature type="compositionally biased region" description="Basic residues" evidence="11">
    <location>
        <begin position="435"/>
        <end position="446"/>
    </location>
</feature>
<dbReference type="GO" id="GO:0016020">
    <property type="term" value="C:membrane"/>
    <property type="evidence" value="ECO:0007669"/>
    <property type="project" value="TreeGrafter"/>
</dbReference>
<evidence type="ECO:0000256" key="8">
    <source>
        <dbReference type="ARBA" id="ARBA00023157"/>
    </source>
</evidence>
<evidence type="ECO:0000256" key="7">
    <source>
        <dbReference type="ARBA" id="ARBA00023136"/>
    </source>
</evidence>
<evidence type="ECO:0000256" key="1">
    <source>
        <dbReference type="ARBA" id="ARBA00004435"/>
    </source>
</evidence>
<dbReference type="InterPro" id="IPR051874">
    <property type="entry name" value="Ig-like_domain-LISCH7"/>
</dbReference>
<dbReference type="PANTHER" id="PTHR15923:SF0">
    <property type="entry name" value="IMMUNOGLOBULIN-LIKE DOMAIN-CONTAINING RECEPTOR 2"/>
    <property type="match status" value="1"/>
</dbReference>
<evidence type="ECO:0000256" key="4">
    <source>
        <dbReference type="ARBA" id="ARBA00022692"/>
    </source>
</evidence>
<dbReference type="EMBL" id="JAATJV010235300">
    <property type="protein sequence ID" value="MBZ3874854.1"/>
    <property type="molecule type" value="Genomic_DNA"/>
</dbReference>
<evidence type="ECO:0000256" key="12">
    <source>
        <dbReference type="SAM" id="Phobius"/>
    </source>
</evidence>
<dbReference type="InterPro" id="IPR036179">
    <property type="entry name" value="Ig-like_dom_sf"/>
</dbReference>
<comment type="subcellular location">
    <subcellularLocation>
        <location evidence="1">Cell junction</location>
        <location evidence="1">Tight junction</location>
    </subcellularLocation>
    <subcellularLocation>
        <location evidence="10">Endomembrane system</location>
        <topology evidence="10">Single-pass type I membrane protein</topology>
    </subcellularLocation>
</comment>
<feature type="compositionally biased region" description="Basic and acidic residues" evidence="11">
    <location>
        <begin position="412"/>
        <end position="434"/>
    </location>
</feature>
<feature type="transmembrane region" description="Helical" evidence="12">
    <location>
        <begin position="155"/>
        <end position="174"/>
    </location>
</feature>
<sequence length="816" mass="91061">MLFQPALLRCHFSTSSHRPAVVQWKFKSYCQDRMGESLGMSSPRAQSLSKRNLEWDPYLDCLDSRRTVRVVASKQGSTVTLGDFYRGREITIVHDADLHIGKLVWGDSGLYYCVITTPDDLEGKSEGSVELLVLGRTGLLADLLPGFAVEIMPEWVFVGLVILGVFLFFVLVGICWCQCCPHSCCCYVRCPCCPDSCCCPQAFRKGYRIQADKERDSMKVLYYVEKELAQFDPARRMRGRYNNTISELSSLHEEDSSFRQSYHQMRNKQFPVSGDLESNPDYWSGVMGGSSGASRGPSAVEYNKEDRESFRHSQQRSKSEMLSRKNFAPGVPAVSMDELAAFADSYGPRRRADGNGLEPRPGGRFERARTGLLQDGPLEDLASYYAWSPPAAYEPRPGDAELEPDDTLPPYSERELSRGPSWRSRDLPHHGGSEKRRKKEPAKKTKMALCAVSSTQSQFGAPTAVAASRPLRRRQFVESCPRAGQGPRAGRQVRAPTLESPGLPGRYWANLKLWFKQKISKEEFDLEAHRLLTQDNVHSHNDFLLAILTRCQILVSTPEGAGSLPWTGGSAAKPGKPKGKKKLSSVRQKFDHRFQPQNPLSGAQQFVAKDPQDDDDLKLCSHTMMLPTRGQLEGRMIVTAYEHGLDNVAEDAVSAVVYAVESHLKDILTSVVSRRKAHRLRDGHFKYAFGSNVTPQPYLKNSLVAYNSLIEGPPTTSAPCAGQNPAVHLPPDAAEQQAALLLACSGDALPAPLPPVNMYDLLEALQVHREVIPTHTVYALNIERIIMKLWHPNHEELQQDQVHRQRLAAKEGLLLC</sequence>
<dbReference type="Pfam" id="PF12767">
    <property type="entry name" value="SAGA-Tad1"/>
    <property type="match status" value="2"/>
</dbReference>
<feature type="domain" description="LISCH7" evidence="13">
    <location>
        <begin position="154"/>
        <end position="201"/>
    </location>
</feature>
<accession>A0AA41MN88</accession>
<dbReference type="GO" id="GO:0070461">
    <property type="term" value="C:SAGA-type complex"/>
    <property type="evidence" value="ECO:0007669"/>
    <property type="project" value="InterPro"/>
</dbReference>
<dbReference type="Gene3D" id="2.60.40.10">
    <property type="entry name" value="Immunoglobulins"/>
    <property type="match status" value="1"/>
</dbReference>
<organism evidence="14 15">
    <name type="scientific">Sciurus carolinensis</name>
    <name type="common">Eastern gray squirrel</name>
    <dbReference type="NCBI Taxonomy" id="30640"/>
    <lineage>
        <taxon>Eukaryota</taxon>
        <taxon>Metazoa</taxon>
        <taxon>Chordata</taxon>
        <taxon>Craniata</taxon>
        <taxon>Vertebrata</taxon>
        <taxon>Euteleostomi</taxon>
        <taxon>Mammalia</taxon>
        <taxon>Eutheria</taxon>
        <taxon>Euarchontoglires</taxon>
        <taxon>Glires</taxon>
        <taxon>Rodentia</taxon>
        <taxon>Sciuromorpha</taxon>
        <taxon>Sciuridae</taxon>
        <taxon>Sciurinae</taxon>
        <taxon>Sciurini</taxon>
        <taxon>Sciurus</taxon>
    </lineage>
</organism>
<comment type="similarity">
    <text evidence="2">Belongs to the immunoglobulin superfamily. LISCH7 family.</text>
</comment>
<keyword evidence="9" id="KW-0393">Immunoglobulin domain</keyword>
<evidence type="ECO:0000313" key="14">
    <source>
        <dbReference type="EMBL" id="MBZ3874854.1"/>
    </source>
</evidence>
<feature type="region of interest" description="Disordered" evidence="11">
    <location>
        <begin position="283"/>
        <end position="325"/>
    </location>
</feature>
<keyword evidence="15" id="KW-1185">Reference proteome</keyword>
<evidence type="ECO:0000256" key="2">
    <source>
        <dbReference type="ARBA" id="ARBA00009491"/>
    </source>
</evidence>